<reference evidence="3" key="2">
    <citation type="submission" date="2013-07" db="EMBL/GenBank/DDBJ databases">
        <authorList>
            <consortium name="The Broad Institute Genome Sequencing Platform"/>
            <person name="Cuomo C."/>
            <person name="Litvintseva A."/>
            <person name="Chen Y."/>
            <person name="Heitman J."/>
            <person name="Sun S."/>
            <person name="Springer D."/>
            <person name="Dromer F."/>
            <person name="Young S.K."/>
            <person name="Zeng Q."/>
            <person name="Gargeya S."/>
            <person name="Fitzgerald M."/>
            <person name="Abouelleil A."/>
            <person name="Alvarado L."/>
            <person name="Berlin A.M."/>
            <person name="Chapman S.B."/>
            <person name="Dewar J."/>
            <person name="Goldberg J."/>
            <person name="Griggs A."/>
            <person name="Gujja S."/>
            <person name="Hansen M."/>
            <person name="Howarth C."/>
            <person name="Imamovic A."/>
            <person name="Larimer J."/>
            <person name="McCowan C."/>
            <person name="Murphy C."/>
            <person name="Pearson M."/>
            <person name="Priest M."/>
            <person name="Roberts A."/>
            <person name="Saif S."/>
            <person name="Shea T."/>
            <person name="Sykes S."/>
            <person name="Wortman J."/>
            <person name="Nusbaum C."/>
            <person name="Birren B."/>
        </authorList>
    </citation>
    <scope>NUCLEOTIDE SEQUENCE</scope>
    <source>
        <strain evidence="3">CBS 10117</strain>
    </source>
</reference>
<evidence type="ECO:0000256" key="1">
    <source>
        <dbReference type="SAM" id="MobiDB-lite"/>
    </source>
</evidence>
<feature type="compositionally biased region" description="Polar residues" evidence="1">
    <location>
        <begin position="7"/>
        <end position="32"/>
    </location>
</feature>
<dbReference type="GeneID" id="28965469"/>
<dbReference type="AlphaFoldDB" id="A0A1A6ABX3"/>
<accession>A0A1A6ABX3</accession>
<dbReference type="KEGG" id="kdj:28965469"/>
<reference evidence="2" key="1">
    <citation type="submission" date="2013-07" db="EMBL/GenBank/DDBJ databases">
        <title>The Genome Sequence of Cryptococcus dejecticola CBS10117.</title>
        <authorList>
            <consortium name="The Broad Institute Genome Sequencing Platform"/>
            <person name="Cuomo C."/>
            <person name="Litvintseva A."/>
            <person name="Chen Y."/>
            <person name="Heitman J."/>
            <person name="Sun S."/>
            <person name="Springer D."/>
            <person name="Dromer F."/>
            <person name="Young S.K."/>
            <person name="Zeng Q."/>
            <person name="Gargeya S."/>
            <person name="Fitzgerald M."/>
            <person name="Abouelleil A."/>
            <person name="Alvarado L."/>
            <person name="Berlin A.M."/>
            <person name="Chapman S.B."/>
            <person name="Dewar J."/>
            <person name="Goldberg J."/>
            <person name="Griggs A."/>
            <person name="Gujja S."/>
            <person name="Hansen M."/>
            <person name="Howarth C."/>
            <person name="Imamovic A."/>
            <person name="Larimer J."/>
            <person name="McCowan C."/>
            <person name="Murphy C."/>
            <person name="Pearson M."/>
            <person name="Priest M."/>
            <person name="Roberts A."/>
            <person name="Saif S."/>
            <person name="Shea T."/>
            <person name="Sykes S."/>
            <person name="Wortman J."/>
            <person name="Nusbaum C."/>
            <person name="Birren B."/>
        </authorList>
    </citation>
    <scope>NUCLEOTIDE SEQUENCE [LARGE SCALE GENOMIC DNA]</scope>
    <source>
        <strain evidence="2">CBS 10117</strain>
    </source>
</reference>
<reference evidence="3" key="3">
    <citation type="submission" date="2024-02" db="EMBL/GenBank/DDBJ databases">
        <title>Comparative genomics of Cryptococcus and Kwoniella reveals pathogenesis evolution and contrasting modes of karyotype evolution via chromosome fusion or intercentromeric recombination.</title>
        <authorList>
            <person name="Coelho M.A."/>
            <person name="David-Palma M."/>
            <person name="Shea T."/>
            <person name="Bowers K."/>
            <person name="McGinley-Smith S."/>
            <person name="Mohammad A.W."/>
            <person name="Gnirke A."/>
            <person name="Yurkov A.M."/>
            <person name="Nowrousian M."/>
            <person name="Sun S."/>
            <person name="Cuomo C.A."/>
            <person name="Heitman J."/>
        </authorList>
    </citation>
    <scope>NUCLEOTIDE SEQUENCE</scope>
    <source>
        <strain evidence="3">CBS 10117</strain>
    </source>
</reference>
<dbReference type="EMBL" id="KI894028">
    <property type="protein sequence ID" value="OBR87562.1"/>
    <property type="molecule type" value="Genomic_DNA"/>
</dbReference>
<organism evidence="2">
    <name type="scientific">Kwoniella dejecticola CBS 10117</name>
    <dbReference type="NCBI Taxonomy" id="1296121"/>
    <lineage>
        <taxon>Eukaryota</taxon>
        <taxon>Fungi</taxon>
        <taxon>Dikarya</taxon>
        <taxon>Basidiomycota</taxon>
        <taxon>Agaricomycotina</taxon>
        <taxon>Tremellomycetes</taxon>
        <taxon>Tremellales</taxon>
        <taxon>Cryptococcaceae</taxon>
        <taxon>Kwoniella</taxon>
    </lineage>
</organism>
<dbReference type="RefSeq" id="XP_018265404.1">
    <property type="nucleotide sequence ID" value="XM_018405123.1"/>
</dbReference>
<dbReference type="VEuPathDB" id="FungiDB:I303_01770"/>
<proteinExistence type="predicted"/>
<dbReference type="EMBL" id="CP144531">
    <property type="protein sequence ID" value="WWC59533.1"/>
    <property type="molecule type" value="Genomic_DNA"/>
</dbReference>
<dbReference type="Proteomes" id="UP000078595">
    <property type="component" value="Chromosome 2"/>
</dbReference>
<evidence type="ECO:0000313" key="3">
    <source>
        <dbReference type="EMBL" id="WWC59533.1"/>
    </source>
</evidence>
<evidence type="ECO:0000313" key="2">
    <source>
        <dbReference type="EMBL" id="OBR87562.1"/>
    </source>
</evidence>
<name>A0A1A6ABX3_9TREE</name>
<protein>
    <submittedName>
        <fullName evidence="2">Uncharacterized protein</fullName>
    </submittedName>
</protein>
<feature type="region of interest" description="Disordered" evidence="1">
    <location>
        <begin position="1"/>
        <end position="54"/>
    </location>
</feature>
<dbReference type="OrthoDB" id="2565259at2759"/>
<evidence type="ECO:0000313" key="4">
    <source>
        <dbReference type="Proteomes" id="UP000078595"/>
    </source>
</evidence>
<dbReference type="STRING" id="1296121.A0A1A6ABX3"/>
<gene>
    <name evidence="2" type="ORF">I303_01770</name>
    <name evidence="3" type="ORF">I303_102089</name>
</gene>
<sequence length="153" mass="16889">MIGEENPSPTKSHSRTLDQSWLSISDDASSGIPSAGLSERFISDEYEDEGENQWGRHDERYMYGLGAKGALNADDGERTITGIESSRWSAILSERDESFEPEADQRGPTEASLIRDAYLRMVLPQPPSPTHIVVPRLPGPEQGDSHTILMAYA</sequence>
<keyword evidence="4" id="KW-1185">Reference proteome</keyword>